<name>A0A840NDD8_9PSEU</name>
<dbReference type="Proteomes" id="UP000580474">
    <property type="component" value="Unassembled WGS sequence"/>
</dbReference>
<gene>
    <name evidence="1" type="ORF">BJ969_003434</name>
</gene>
<accession>A0A840NDD8</accession>
<reference evidence="1 2" key="1">
    <citation type="submission" date="2020-08" db="EMBL/GenBank/DDBJ databases">
        <title>Sequencing the genomes of 1000 actinobacteria strains.</title>
        <authorList>
            <person name="Klenk H.-P."/>
        </authorList>
    </citation>
    <scope>NUCLEOTIDE SEQUENCE [LARGE SCALE GENOMIC DNA]</scope>
    <source>
        <strain evidence="1 2">DSM 45582</strain>
    </source>
</reference>
<protein>
    <recommendedName>
        <fullName evidence="3">Transposase</fullName>
    </recommendedName>
</protein>
<evidence type="ECO:0008006" key="3">
    <source>
        <dbReference type="Google" id="ProtNLM"/>
    </source>
</evidence>
<dbReference type="RefSeq" id="WP_184479893.1">
    <property type="nucleotide sequence ID" value="NZ_JACHIV010000001.1"/>
</dbReference>
<proteinExistence type="predicted"/>
<organism evidence="1 2">
    <name type="scientific">Saccharopolyspora gloriosae</name>
    <dbReference type="NCBI Taxonomy" id="455344"/>
    <lineage>
        <taxon>Bacteria</taxon>
        <taxon>Bacillati</taxon>
        <taxon>Actinomycetota</taxon>
        <taxon>Actinomycetes</taxon>
        <taxon>Pseudonocardiales</taxon>
        <taxon>Pseudonocardiaceae</taxon>
        <taxon>Saccharopolyspora</taxon>
    </lineage>
</organism>
<comment type="caution">
    <text evidence="1">The sequence shown here is derived from an EMBL/GenBank/DDBJ whole genome shotgun (WGS) entry which is preliminary data.</text>
</comment>
<keyword evidence="2" id="KW-1185">Reference proteome</keyword>
<dbReference type="EMBL" id="JACHIV010000001">
    <property type="protein sequence ID" value="MBB5070346.1"/>
    <property type="molecule type" value="Genomic_DNA"/>
</dbReference>
<evidence type="ECO:0000313" key="1">
    <source>
        <dbReference type="EMBL" id="MBB5070346.1"/>
    </source>
</evidence>
<dbReference type="AlphaFoldDB" id="A0A840NDD8"/>
<evidence type="ECO:0000313" key="2">
    <source>
        <dbReference type="Proteomes" id="UP000580474"/>
    </source>
</evidence>
<sequence length="531" mass="58204">MSSIIGKRVNGRTYYYAADSARVDGKPRIVAQRYLGTAEDVEAALNRAAAEPEHTRHLPFGEVAAVWGVIRRLDLAGIVDEVVGRQRAAVSAGTCLALAVLHRATAGRTDPGRWWPEVSRLIRPEPPVPLWDRARFRRAMRRLGPVERGEVEARVSAAVRDQLGASDGLPALIVDVPHLGAPAVPDRGELAGMSVLVSRDGAIPLLAHEHLRDRDDCAPYGVLAHRLAERYREHAGAGEITVVYDAGTHPRPHPDSGLGFVGGLLPGDHPELLAYPATARRPVDQRRLPGLTALDTRIVMDGVSRRVILTHSETLHAAQARGFTEALGQAARRLDGLAEALAAGGNRRSRDHVLAEISRITRVRWVERVLVTALHGSTPGEMRLHWHIDGTARRRVAAEFFGKQLLVTDRDSWRAADVITAYRARYHLDSTFGRLSAPQSPGGGDAIAVHRMISVLAVAVLHLMRQEATEAGLDLSVRELFEQLADIQETVLRYPSTGGRPRTRRVITDRTEVQQRLYDLFGLDASAPGRR</sequence>